<dbReference type="NCBIfam" id="TIGR01361">
    <property type="entry name" value="DAHP_synth_Bsub"/>
    <property type="match status" value="1"/>
</dbReference>
<dbReference type="Gene3D" id="3.20.20.70">
    <property type="entry name" value="Aldolase class I"/>
    <property type="match status" value="1"/>
</dbReference>
<evidence type="ECO:0000256" key="1">
    <source>
        <dbReference type="ARBA" id="ARBA00022679"/>
    </source>
</evidence>
<evidence type="ECO:0000313" key="4">
    <source>
        <dbReference type="Proteomes" id="UP000277864"/>
    </source>
</evidence>
<dbReference type="SUPFAM" id="SSF51569">
    <property type="entry name" value="Aldolase"/>
    <property type="match status" value="1"/>
</dbReference>
<sequence>MIVRLKENVTDKDQALLKQVLGTQDVYKIEANNRVLYQVKQLINQEEIEHLPMVEEVVQINTSYQLVSRDYKKTDTIIDLGDQIKIGGNHLTVIAGPCSVESQEQMMTSAAFVKAAGGQLLRGGAYKPRTSPYSFQGLEEEGLIYLRQAADRYGLKVITEVMDIEHVSEMTPYTDVFQIGARNMQNFKLLEAVGKTQKPVALKRGMAATVTDLLNAAEYIAAQGNLQIILIERGIRTFETATRNTLDLNAVPVLKELTHLPIIVDPSHGIGIRKHVPAMAKAGIAAGAHGVMIEAHPEPTLALSDGEQSLTPEMLQKLVPTLRRIHEILQADI</sequence>
<dbReference type="AlphaFoldDB" id="A0A429Z7L1"/>
<dbReference type="PANTHER" id="PTHR43018:SF2">
    <property type="entry name" value="PHOSPHO-2-DEHYDRO-3-DEOXYHEPTONATE ALDOLASE"/>
    <property type="match status" value="1"/>
</dbReference>
<comment type="caution">
    <text evidence="3">The sequence shown here is derived from an EMBL/GenBank/DDBJ whole genome shotgun (WGS) entry which is preliminary data.</text>
</comment>
<dbReference type="InterPro" id="IPR006218">
    <property type="entry name" value="DAHP1/KDSA"/>
</dbReference>
<name>A0A429Z7L1_9ENTE</name>
<dbReference type="PANTHER" id="PTHR43018">
    <property type="entry name" value="PHOSPHO-2-DEHYDRO-3-DEOXYHEPTONATE ALDOLASE"/>
    <property type="match status" value="1"/>
</dbReference>
<evidence type="ECO:0000313" key="3">
    <source>
        <dbReference type="EMBL" id="RST89668.1"/>
    </source>
</evidence>
<organism evidence="3 4">
    <name type="scientific">Vagococcus humatus</name>
    <dbReference type="NCBI Taxonomy" id="1889241"/>
    <lineage>
        <taxon>Bacteria</taxon>
        <taxon>Bacillati</taxon>
        <taxon>Bacillota</taxon>
        <taxon>Bacilli</taxon>
        <taxon>Lactobacillales</taxon>
        <taxon>Enterococcaceae</taxon>
        <taxon>Vagococcus</taxon>
    </lineage>
</organism>
<dbReference type="Proteomes" id="UP000277864">
    <property type="component" value="Unassembled WGS sequence"/>
</dbReference>
<dbReference type="InterPro" id="IPR013785">
    <property type="entry name" value="Aldolase_TIM"/>
</dbReference>
<evidence type="ECO:0000259" key="2">
    <source>
        <dbReference type="Pfam" id="PF00793"/>
    </source>
</evidence>
<dbReference type="Gene3D" id="3.30.70.1140">
    <property type="entry name" value="Phospho-2-dehydro-3-deoxyheptonate aldolase, domain 1"/>
    <property type="match status" value="1"/>
</dbReference>
<gene>
    <name evidence="3" type="primary">aroF</name>
    <name evidence="3" type="ORF">C7P63_00900</name>
</gene>
<dbReference type="InterPro" id="IPR052899">
    <property type="entry name" value="Class-I_DAHP_synthase"/>
</dbReference>
<dbReference type="RefSeq" id="WP_125942279.1">
    <property type="nucleotide sequence ID" value="NZ_PXZH01000001.1"/>
</dbReference>
<dbReference type="NCBIfam" id="NF009239">
    <property type="entry name" value="PRK12595.1"/>
    <property type="match status" value="1"/>
</dbReference>
<dbReference type="GO" id="GO:0016740">
    <property type="term" value="F:transferase activity"/>
    <property type="evidence" value="ECO:0007669"/>
    <property type="project" value="UniProtKB-KW"/>
</dbReference>
<feature type="domain" description="DAHP synthetase I/KDSA" evidence="2">
    <location>
        <begin position="76"/>
        <end position="329"/>
    </location>
</feature>
<keyword evidence="1" id="KW-0808">Transferase</keyword>
<dbReference type="EMBL" id="PXZH01000001">
    <property type="protein sequence ID" value="RST89668.1"/>
    <property type="molecule type" value="Genomic_DNA"/>
</dbReference>
<reference evidence="3 4" key="1">
    <citation type="submission" date="2018-03" db="EMBL/GenBank/DDBJ databases">
        <authorList>
            <person name="Gulvik C.A."/>
        </authorList>
    </citation>
    <scope>NUCLEOTIDE SEQUENCE [LARGE SCALE GENOMIC DNA]</scope>
    <source>
        <strain evidence="3 4">JCM 31581</strain>
    </source>
</reference>
<dbReference type="GO" id="GO:0016832">
    <property type="term" value="F:aldehyde-lyase activity"/>
    <property type="evidence" value="ECO:0007669"/>
    <property type="project" value="InterPro"/>
</dbReference>
<protein>
    <submittedName>
        <fullName evidence="3">3-deoxy-7-phosphoheptulonate synthase</fullName>
    </submittedName>
</protein>
<accession>A0A429Z7L1</accession>
<dbReference type="InterPro" id="IPR006268">
    <property type="entry name" value="DAHP_syn_2"/>
</dbReference>
<dbReference type="NCBIfam" id="NF006421">
    <property type="entry name" value="PRK08673.1"/>
    <property type="match status" value="1"/>
</dbReference>
<dbReference type="Pfam" id="PF00793">
    <property type="entry name" value="DAHP_synth_1"/>
    <property type="match status" value="1"/>
</dbReference>
<dbReference type="OrthoDB" id="9780456at2"/>
<keyword evidence="4" id="KW-1185">Reference proteome</keyword>
<dbReference type="GO" id="GO:0009073">
    <property type="term" value="P:aromatic amino acid family biosynthetic process"/>
    <property type="evidence" value="ECO:0007669"/>
    <property type="project" value="InterPro"/>
</dbReference>
<proteinExistence type="predicted"/>